<evidence type="ECO:0000313" key="6">
    <source>
        <dbReference type="Proteomes" id="UP000243807"/>
    </source>
</evidence>
<evidence type="ECO:0000259" key="2">
    <source>
        <dbReference type="Pfam" id="PF03050"/>
    </source>
</evidence>
<evidence type="ECO:0000259" key="4">
    <source>
        <dbReference type="Pfam" id="PF13817"/>
    </source>
</evidence>
<feature type="region of interest" description="Disordered" evidence="1">
    <location>
        <begin position="65"/>
        <end position="99"/>
    </location>
</feature>
<dbReference type="Proteomes" id="UP000243807">
    <property type="component" value="Chromosome"/>
</dbReference>
<dbReference type="InterPro" id="IPR052344">
    <property type="entry name" value="Transposase-related"/>
</dbReference>
<keyword evidence="6" id="KW-1185">Reference proteome</keyword>
<evidence type="ECO:0000256" key="1">
    <source>
        <dbReference type="SAM" id="MobiDB-lite"/>
    </source>
</evidence>
<dbReference type="AlphaFoldDB" id="A0A1P8UIV2"/>
<gene>
    <name evidence="5" type="ORF">BW247_12295</name>
</gene>
<accession>A0A1P8UIV2</accession>
<dbReference type="PANTHER" id="PTHR33678">
    <property type="entry name" value="BLL1576 PROTEIN"/>
    <property type="match status" value="1"/>
</dbReference>
<evidence type="ECO:0000313" key="5">
    <source>
        <dbReference type="EMBL" id="APZ43769.1"/>
    </source>
</evidence>
<protein>
    <submittedName>
        <fullName evidence="5">Transposase</fullName>
    </submittedName>
</protein>
<dbReference type="Pfam" id="PF13817">
    <property type="entry name" value="DDE_Tnp_IS66_C"/>
    <property type="match status" value="1"/>
</dbReference>
<dbReference type="PANTHER" id="PTHR33678:SF1">
    <property type="entry name" value="BLL1576 PROTEIN"/>
    <property type="match status" value="1"/>
</dbReference>
<dbReference type="NCBIfam" id="NF033517">
    <property type="entry name" value="transpos_IS66"/>
    <property type="match status" value="1"/>
</dbReference>
<evidence type="ECO:0000259" key="3">
    <source>
        <dbReference type="Pfam" id="PF13007"/>
    </source>
</evidence>
<dbReference type="STRING" id="1765967.BW247_12295"/>
<sequence length="518" mass="59156">MQVTDYTAKYAASTEADPAAVIETLQAEVASLKEQLDWFKRQLFGRKSEKRIIDNPDQLDLSALLDNTPPPADPEPTEEITYRRRKPKPRNADDVTDSGLRFGPDVPIEVIELSAPQLEGPEADQYEVIDHKISRRLAQRPGSYVVLEYRRPVLRHKPSSHLMEVPAPSAVFEGSLADVSLLAGILVDKFAYHLPLYRQHQRLKDAGITLSRSTLTHYTQRAIELLRPIVDAQWRHILQSKVLAMDETPIKAGRKKKGQMQATGYWPIYGEDDELCFTWSTSRGSAHIEQQLEGFTGVLLSDGYAAYDRYARNKPQITQAQCWAHTRRYFERAHKSDPAAPEALTLIGGLYRVEQQIREKGLEGENKLDYRSRHALPITDAFFAWCHQQRQRMDRVNTDPLAKALVYADNHQAQLKVYLGDPQVPIDTNHLERALRVIPMGRKNWLFCWSEVGAKHVGIIQSLLTTCRLHNVDPYTYLVDVLQRVALHPARAIIELTPRVWKARFAEHPLRSDLDHAH</sequence>
<dbReference type="OrthoDB" id="5413092at2"/>
<organism evidence="5 6">
    <name type="scientific">Acidihalobacter ferrooxydans</name>
    <dbReference type="NCBI Taxonomy" id="1765967"/>
    <lineage>
        <taxon>Bacteria</taxon>
        <taxon>Pseudomonadati</taxon>
        <taxon>Pseudomonadota</taxon>
        <taxon>Gammaproteobacteria</taxon>
        <taxon>Chromatiales</taxon>
        <taxon>Ectothiorhodospiraceae</taxon>
        <taxon>Acidihalobacter</taxon>
    </lineage>
</organism>
<dbReference type="Pfam" id="PF13007">
    <property type="entry name" value="LZ_Tnp_IS66"/>
    <property type="match status" value="1"/>
</dbReference>
<dbReference type="InterPro" id="IPR039552">
    <property type="entry name" value="IS66_C"/>
</dbReference>
<dbReference type="EMBL" id="CP019434">
    <property type="protein sequence ID" value="APZ43769.1"/>
    <property type="molecule type" value="Genomic_DNA"/>
</dbReference>
<dbReference type="RefSeq" id="WP_076837399.1">
    <property type="nucleotide sequence ID" value="NZ_CP019434.1"/>
</dbReference>
<feature type="domain" description="Transposase IS66 C-terminal" evidence="4">
    <location>
        <begin position="462"/>
        <end position="498"/>
    </location>
</feature>
<dbReference type="InterPro" id="IPR004291">
    <property type="entry name" value="Transposase_IS66_central"/>
</dbReference>
<feature type="domain" description="Transposase TnpC homeodomain" evidence="3">
    <location>
        <begin position="32"/>
        <end position="89"/>
    </location>
</feature>
<reference evidence="5 6" key="1">
    <citation type="submission" date="2017-01" db="EMBL/GenBank/DDBJ databases">
        <title>Draft sequence of Acidihalobacter ferrooxidans strain DSM 14175 (strain V8).</title>
        <authorList>
            <person name="Khaleque H.N."/>
            <person name="Ramsay J.P."/>
            <person name="Murphy R.J.T."/>
            <person name="Kaksonen A.H."/>
            <person name="Boxall N.J."/>
            <person name="Watkin E.L.J."/>
        </authorList>
    </citation>
    <scope>NUCLEOTIDE SEQUENCE [LARGE SCALE GENOMIC DNA]</scope>
    <source>
        <strain evidence="5 6">V8</strain>
    </source>
</reference>
<dbReference type="Pfam" id="PF03050">
    <property type="entry name" value="DDE_Tnp_IS66"/>
    <property type="match status" value="1"/>
</dbReference>
<name>A0A1P8UIV2_9GAMM</name>
<dbReference type="InterPro" id="IPR024463">
    <property type="entry name" value="Transposase_TnpC_homeodom"/>
</dbReference>
<proteinExistence type="predicted"/>
<feature type="domain" description="Transposase IS66 central" evidence="2">
    <location>
        <begin position="175"/>
        <end position="455"/>
    </location>
</feature>
<dbReference type="KEGG" id="afy:BW247_12295"/>